<gene>
    <name evidence="3" type="primary">CE042</name>
    <name evidence="3" type="ORF">EYF80_008590</name>
</gene>
<protein>
    <submittedName>
        <fullName evidence="3">Uncharacterized protein</fullName>
    </submittedName>
</protein>
<dbReference type="GO" id="GO:0060271">
    <property type="term" value="P:cilium assembly"/>
    <property type="evidence" value="ECO:0007669"/>
    <property type="project" value="TreeGrafter"/>
</dbReference>
<dbReference type="Proteomes" id="UP000314294">
    <property type="component" value="Unassembled WGS sequence"/>
</dbReference>
<dbReference type="OrthoDB" id="5974632at2759"/>
<name>A0A4Z2ITT3_9TELE</name>
<dbReference type="EMBL" id="SRLO01000048">
    <property type="protein sequence ID" value="TNN81256.1"/>
    <property type="molecule type" value="Genomic_DNA"/>
</dbReference>
<accession>A0A4Z2ITT3</accession>
<dbReference type="Pfam" id="PF15392">
    <property type="entry name" value="Joubert"/>
    <property type="match status" value="1"/>
</dbReference>
<sequence length="218" mass="25766">MPLKKKMKKKKEKETKEKKKEEKMKKVCFTTIPGILEGSQLFVILLLTVTTLAPPTFTPLQEGHFSRLRHLEYLLCSWADENLGQTGLSDTAEILDELFREGYLSLTDLELSNPQTANRSSRLDQAQSSWMSQKRVLPEDERRELRVWMRRKQRERLAVYQKHREHLREREHKPFSTSGKVVRYVHRLTRNYIPLYVSKHISNISTLFVCTPLEIKKK</sequence>
<dbReference type="PANTHER" id="PTHR14492">
    <property type="entry name" value="JBTS17"/>
    <property type="match status" value="1"/>
</dbReference>
<evidence type="ECO:0000256" key="2">
    <source>
        <dbReference type="SAM" id="Phobius"/>
    </source>
</evidence>
<evidence type="ECO:0000313" key="4">
    <source>
        <dbReference type="Proteomes" id="UP000314294"/>
    </source>
</evidence>
<keyword evidence="2" id="KW-0472">Membrane</keyword>
<evidence type="ECO:0000256" key="1">
    <source>
        <dbReference type="SAM" id="MobiDB-lite"/>
    </source>
</evidence>
<proteinExistence type="predicted"/>
<keyword evidence="2" id="KW-1133">Transmembrane helix</keyword>
<dbReference type="GO" id="GO:0035869">
    <property type="term" value="C:ciliary transition zone"/>
    <property type="evidence" value="ECO:0007669"/>
    <property type="project" value="TreeGrafter"/>
</dbReference>
<reference evidence="3 4" key="1">
    <citation type="submission" date="2019-03" db="EMBL/GenBank/DDBJ databases">
        <title>First draft genome of Liparis tanakae, snailfish: a comprehensive survey of snailfish specific genes.</title>
        <authorList>
            <person name="Kim W."/>
            <person name="Song I."/>
            <person name="Jeong J.-H."/>
            <person name="Kim D."/>
            <person name="Kim S."/>
            <person name="Ryu S."/>
            <person name="Song J.Y."/>
            <person name="Lee S.K."/>
        </authorList>
    </citation>
    <scope>NUCLEOTIDE SEQUENCE [LARGE SCALE GENOMIC DNA]</scope>
    <source>
        <tissue evidence="3">Muscle</tissue>
    </source>
</reference>
<feature type="region of interest" description="Disordered" evidence="1">
    <location>
        <begin position="1"/>
        <end position="20"/>
    </location>
</feature>
<comment type="caution">
    <text evidence="3">The sequence shown here is derived from an EMBL/GenBank/DDBJ whole genome shotgun (WGS) entry which is preliminary data.</text>
</comment>
<keyword evidence="2" id="KW-0812">Transmembrane</keyword>
<dbReference type="AlphaFoldDB" id="A0A4Z2ITT3"/>
<organism evidence="3 4">
    <name type="scientific">Liparis tanakae</name>
    <name type="common">Tanaka's snailfish</name>
    <dbReference type="NCBI Taxonomy" id="230148"/>
    <lineage>
        <taxon>Eukaryota</taxon>
        <taxon>Metazoa</taxon>
        <taxon>Chordata</taxon>
        <taxon>Craniata</taxon>
        <taxon>Vertebrata</taxon>
        <taxon>Euteleostomi</taxon>
        <taxon>Actinopterygii</taxon>
        <taxon>Neopterygii</taxon>
        <taxon>Teleostei</taxon>
        <taxon>Neoteleostei</taxon>
        <taxon>Acanthomorphata</taxon>
        <taxon>Eupercaria</taxon>
        <taxon>Perciformes</taxon>
        <taxon>Cottioidei</taxon>
        <taxon>Cottales</taxon>
        <taxon>Liparidae</taxon>
        <taxon>Liparis</taxon>
    </lineage>
</organism>
<feature type="transmembrane region" description="Helical" evidence="2">
    <location>
        <begin position="27"/>
        <end position="49"/>
    </location>
</feature>
<dbReference type="PANTHER" id="PTHR14492:SF4">
    <property type="entry name" value="CILIOGENESIS AND PLANAR POLARITY EFFECTOR 1"/>
    <property type="match status" value="1"/>
</dbReference>
<feature type="compositionally biased region" description="Basic residues" evidence="1">
    <location>
        <begin position="1"/>
        <end position="11"/>
    </location>
</feature>
<dbReference type="InterPro" id="IPR028236">
    <property type="entry name" value="CPLANE1"/>
</dbReference>
<keyword evidence="4" id="KW-1185">Reference proteome</keyword>
<evidence type="ECO:0000313" key="3">
    <source>
        <dbReference type="EMBL" id="TNN81256.1"/>
    </source>
</evidence>